<dbReference type="SUPFAM" id="SSF52058">
    <property type="entry name" value="L domain-like"/>
    <property type="match status" value="1"/>
</dbReference>
<reference evidence="1" key="2">
    <citation type="submission" date="2015-03" db="UniProtKB">
        <authorList>
            <consortium name="EnsemblPlants"/>
        </authorList>
    </citation>
    <scope>IDENTIFICATION</scope>
</reference>
<accession>A0A0D3HUG0</accession>
<evidence type="ECO:0000313" key="1">
    <source>
        <dbReference type="EnsemblPlants" id="OBART12G11980.1"/>
    </source>
</evidence>
<dbReference type="InterPro" id="IPR001611">
    <property type="entry name" value="Leu-rich_rpt"/>
</dbReference>
<dbReference type="InterPro" id="IPR032675">
    <property type="entry name" value="LRR_dom_sf"/>
</dbReference>
<name>A0A0D3HUG0_9ORYZ</name>
<dbReference type="PANTHER" id="PTHR48065">
    <property type="entry name" value="OS10G0469600 PROTEIN"/>
    <property type="match status" value="1"/>
</dbReference>
<dbReference type="HOGENOM" id="CLU_1108546_0_0_1"/>
<dbReference type="Pfam" id="PF00560">
    <property type="entry name" value="LRR_1"/>
    <property type="match status" value="2"/>
</dbReference>
<keyword evidence="2" id="KW-1185">Reference proteome</keyword>
<dbReference type="PROSITE" id="PS51450">
    <property type="entry name" value="LRR"/>
    <property type="match status" value="1"/>
</dbReference>
<dbReference type="EnsemblPlants" id="OBART12G11980.1">
    <property type="protein sequence ID" value="OBART12G11980.1"/>
    <property type="gene ID" value="OBART12G11980"/>
</dbReference>
<dbReference type="Gene3D" id="3.80.10.10">
    <property type="entry name" value="Ribonuclease Inhibitor"/>
    <property type="match status" value="1"/>
</dbReference>
<protein>
    <recommendedName>
        <fullName evidence="3">Leucine-rich repeat-containing N-terminal plant-type domain-containing protein</fullName>
    </recommendedName>
</protein>
<dbReference type="AlphaFoldDB" id="A0A0D3HUG0"/>
<evidence type="ECO:0008006" key="3">
    <source>
        <dbReference type="Google" id="ProtNLM"/>
    </source>
</evidence>
<dbReference type="Gramene" id="OBART12G11980.1">
    <property type="protein sequence ID" value="OBART12G11980.1"/>
    <property type="gene ID" value="OBART12G11980"/>
</dbReference>
<dbReference type="Proteomes" id="UP000026960">
    <property type="component" value="Chromosome 12"/>
</dbReference>
<dbReference type="PANTHER" id="PTHR48065:SF66">
    <property type="entry name" value="OS10G0469600 PROTEIN"/>
    <property type="match status" value="1"/>
</dbReference>
<evidence type="ECO:0000313" key="2">
    <source>
        <dbReference type="Proteomes" id="UP000026960"/>
    </source>
</evidence>
<dbReference type="PaxDb" id="65489-OBART12G11980.1"/>
<dbReference type="STRING" id="65489.A0A0D3HUG0"/>
<sequence>MLPQEFCQLVLLNFLDLSSNQIYGDLPTCWSNLQQLFFLDLSSNAFSGKVPTSTSKSLPICKNLTMVDLRDNRLSAEISSRIWESLPSLKILQLCSNMFEGYIPWQLSNHSQLQLLDLADNQLVEFANLKGLQFLKLSRNNISGSIPNDIGNMNALESLDLSCNAFSGRAPTGGQLETLNDPSIYSNDYGLCGTVLSACPIESYRFGSEPNKDEFRSLLSHNHRDCYWILAMVELSYLDHPPLVYSTPQVL</sequence>
<organism evidence="1">
    <name type="scientific">Oryza barthii</name>
    <dbReference type="NCBI Taxonomy" id="65489"/>
    <lineage>
        <taxon>Eukaryota</taxon>
        <taxon>Viridiplantae</taxon>
        <taxon>Streptophyta</taxon>
        <taxon>Embryophyta</taxon>
        <taxon>Tracheophyta</taxon>
        <taxon>Spermatophyta</taxon>
        <taxon>Magnoliopsida</taxon>
        <taxon>Liliopsida</taxon>
        <taxon>Poales</taxon>
        <taxon>Poaceae</taxon>
        <taxon>BOP clade</taxon>
        <taxon>Oryzoideae</taxon>
        <taxon>Oryzeae</taxon>
        <taxon>Oryzinae</taxon>
        <taxon>Oryza</taxon>
    </lineage>
</organism>
<dbReference type="Pfam" id="PF13855">
    <property type="entry name" value="LRR_8"/>
    <property type="match status" value="1"/>
</dbReference>
<reference evidence="1" key="1">
    <citation type="journal article" date="2009" name="Rice">
        <title>De Novo Next Generation Sequencing of Plant Genomes.</title>
        <authorList>
            <person name="Rounsley S."/>
            <person name="Marri P.R."/>
            <person name="Yu Y."/>
            <person name="He R."/>
            <person name="Sisneros N."/>
            <person name="Goicoechea J.L."/>
            <person name="Lee S.J."/>
            <person name="Angelova A."/>
            <person name="Kudrna D."/>
            <person name="Luo M."/>
            <person name="Affourtit J."/>
            <person name="Desany B."/>
            <person name="Knight J."/>
            <person name="Niazi F."/>
            <person name="Egholm M."/>
            <person name="Wing R.A."/>
        </authorList>
    </citation>
    <scope>NUCLEOTIDE SEQUENCE [LARGE SCALE GENOMIC DNA]</scope>
    <source>
        <strain evidence="1">cv. IRGC 105608</strain>
    </source>
</reference>
<proteinExistence type="predicted"/>